<feature type="transmembrane region" description="Helical" evidence="1">
    <location>
        <begin position="75"/>
        <end position="92"/>
    </location>
</feature>
<evidence type="ECO:0000256" key="1">
    <source>
        <dbReference type="SAM" id="Phobius"/>
    </source>
</evidence>
<evidence type="ECO:0000313" key="2">
    <source>
        <dbReference type="EMBL" id="MVN16164.1"/>
    </source>
</evidence>
<feature type="transmembrane region" description="Helical" evidence="1">
    <location>
        <begin position="241"/>
        <end position="262"/>
    </location>
</feature>
<keyword evidence="1" id="KW-1133">Transmembrane helix</keyword>
<reference evidence="2 3" key="1">
    <citation type="submission" date="2019-11" db="EMBL/GenBank/DDBJ databases">
        <title>Whole genome shotgun sequencing (WGS) data from Adlercreutzia equolifaciens ResAG-91, Eggerthella lenta MRI-F36, MRI-F37, MRI-F40, ResAG-49, ResAG-88, ResAG-121, ResAG-145, and Gordonibacter sp. ResAG-5, ResAG-26, ResAG-43, ResAG-50, ResAG-59.</title>
        <authorList>
            <person name="Stoll D.A."/>
            <person name="Danylec N."/>
            <person name="Franz C.M.A.P."/>
            <person name="Huch M."/>
        </authorList>
    </citation>
    <scope>NUCLEOTIDE SEQUENCE [LARGE SCALE GENOMIC DNA]</scope>
    <source>
        <strain evidence="2 3">ResAG-59</strain>
    </source>
</reference>
<feature type="transmembrane region" description="Helical" evidence="1">
    <location>
        <begin position="199"/>
        <end position="215"/>
    </location>
</feature>
<comment type="caution">
    <text evidence="2">The sequence shown here is derived from an EMBL/GenBank/DDBJ whole genome shotgun (WGS) entry which is preliminary data.</text>
</comment>
<keyword evidence="1" id="KW-0812">Transmembrane</keyword>
<protein>
    <submittedName>
        <fullName evidence="2">Uncharacterized protein</fullName>
    </submittedName>
</protein>
<accession>A0A6N8IJU3</accession>
<organism evidence="2 3">
    <name type="scientific">Gordonibacter urolithinfaciens</name>
    <dbReference type="NCBI Taxonomy" id="1335613"/>
    <lineage>
        <taxon>Bacteria</taxon>
        <taxon>Bacillati</taxon>
        <taxon>Actinomycetota</taxon>
        <taxon>Coriobacteriia</taxon>
        <taxon>Eggerthellales</taxon>
        <taxon>Eggerthellaceae</taxon>
        <taxon>Gordonibacter</taxon>
    </lineage>
</organism>
<proteinExistence type="predicted"/>
<dbReference type="EMBL" id="WPOC01000025">
    <property type="protein sequence ID" value="MVN16164.1"/>
    <property type="molecule type" value="Genomic_DNA"/>
</dbReference>
<dbReference type="AlphaFoldDB" id="A0A6N8IJU3"/>
<name>A0A6N8IJU3_9ACTN</name>
<keyword evidence="1" id="KW-0472">Membrane</keyword>
<feature type="transmembrane region" description="Helical" evidence="1">
    <location>
        <begin position="171"/>
        <end position="192"/>
    </location>
</feature>
<evidence type="ECO:0000313" key="3">
    <source>
        <dbReference type="Proteomes" id="UP000468327"/>
    </source>
</evidence>
<sequence length="274" mass="29627">MMTIRLVLGDLKDSARWGWWKLAVVVVTFALLCGALVSQSSVPSDRTWGDYIAYMLAGAYVPLPDSQTPYQFPAPWMLALLAIAFMTLGYPYENMIGVGKHVMLLSGSRSTWWLSKCMWVAVHATSFFISAFGVSFVFVVLTGGSLSLVVTTGLANAMYLSSYTYTAGASVAGFCVCAFLALLAICLIQLLLSIMIRPMLSYVFTVVYLFASAFYDRDWLLGGFIMSIRVDGLAHDGLSPVVGSVLSGIVVVCVALVGMIVVSRIDIVEKEGVG</sequence>
<gene>
    <name evidence="2" type="ORF">GO738_12580</name>
</gene>
<dbReference type="Proteomes" id="UP000468327">
    <property type="component" value="Unassembled WGS sequence"/>
</dbReference>
<dbReference type="RefSeq" id="WP_087190954.1">
    <property type="nucleotide sequence ID" value="NZ_DBEZYS010000146.1"/>
</dbReference>
<keyword evidence="3" id="KW-1185">Reference proteome</keyword>